<name>A0A8J4R9F2_9ROSI</name>
<comment type="caution">
    <text evidence="9">The sequence shown here is derived from an EMBL/GenBank/DDBJ whole genome shotgun (WGS) entry which is preliminary data.</text>
</comment>
<keyword evidence="6" id="KW-0150">Chloroplast</keyword>
<dbReference type="Pfam" id="PF21228">
    <property type="entry name" value="RuBisCO_activase_AAA_helical"/>
    <property type="match status" value="1"/>
</dbReference>
<keyword evidence="10" id="KW-1185">Reference proteome</keyword>
<dbReference type="GO" id="GO:0009570">
    <property type="term" value="C:chloroplast stroma"/>
    <property type="evidence" value="ECO:0007669"/>
    <property type="project" value="UniProtKB-SubCell"/>
</dbReference>
<dbReference type="Pfam" id="PF00004">
    <property type="entry name" value="AAA"/>
    <property type="match status" value="1"/>
</dbReference>
<protein>
    <recommendedName>
        <fullName evidence="6">Ribulose bisphosphate carboxylase/oxygenase activase, chloroplastic</fullName>
        <shortName evidence="6">RA</shortName>
        <shortName evidence="6">RuBisCO activase</shortName>
    </recommendedName>
</protein>
<proteinExistence type="inferred from homology"/>
<feature type="domain" description="Ribulose bisphosphate carboxylase/oxygenase activase AAA helical" evidence="8">
    <location>
        <begin position="180"/>
        <end position="262"/>
    </location>
</feature>
<evidence type="ECO:0000259" key="8">
    <source>
        <dbReference type="Pfam" id="PF21228"/>
    </source>
</evidence>
<evidence type="ECO:0000256" key="6">
    <source>
        <dbReference type="RuleBase" id="RU369045"/>
    </source>
</evidence>
<comment type="subcellular location">
    <subcellularLocation>
        <location evidence="1 6">Plastid</location>
        <location evidence="1 6">Chloroplast stroma</location>
    </subcellularLocation>
</comment>
<dbReference type="InterPro" id="IPR003959">
    <property type="entry name" value="ATPase_AAA_core"/>
</dbReference>
<dbReference type="OrthoDB" id="2014558at2759"/>
<dbReference type="PANTHER" id="PTHR32429">
    <property type="match status" value="1"/>
</dbReference>
<reference evidence="9" key="1">
    <citation type="submission" date="2020-03" db="EMBL/GenBank/DDBJ databases">
        <title>Castanea mollissima Vanexum genome sequencing.</title>
        <authorList>
            <person name="Staton M."/>
        </authorList>
    </citation>
    <scope>NUCLEOTIDE SEQUENCE</scope>
    <source>
        <tissue evidence="9">Leaf</tissue>
    </source>
</reference>
<dbReference type="GO" id="GO:0005524">
    <property type="term" value="F:ATP binding"/>
    <property type="evidence" value="ECO:0007669"/>
    <property type="project" value="UniProtKB-UniRule"/>
</dbReference>
<accession>A0A8J4R9F2</accession>
<dbReference type="GO" id="GO:0016887">
    <property type="term" value="F:ATP hydrolysis activity"/>
    <property type="evidence" value="ECO:0007669"/>
    <property type="project" value="UniProtKB-UniRule"/>
</dbReference>
<sequence length="288" mass="32803">MNHVKAVRKFVTHIVKNYIAHLLDIKIPLILGIWGGKGQGKSFQTELVFQAMGIEPIIMSAGELESERAGEPGRLIRERYRAASQVVQNQGKMSCLMINDIDAGLGRFGNTQMTVNNQIVVGSLMNLADNPTRVSIGQDWRESDFTNRIPIIFTGNDFSTIYAPLIRDGRMEKFYWQPNREDIVNIVHRMYEKDGIPKDDVVRIVDEFPNQALDFYGALRSRTYDRSISKWIDEIGGVEKLGDKLLRRKKNEKLPVFTPPKFMDLCKVFFPLFQTGGKGREIIFSSGE</sequence>
<dbReference type="PANTHER" id="PTHR32429:SF11">
    <property type="entry name" value="RIBULOSE BISPHOSPHATE CARBOXYLASE_OXYGENASE ACTIVASE, CHLOROPLASTIC"/>
    <property type="match status" value="1"/>
</dbReference>
<gene>
    <name evidence="9" type="ORF">CMV_012916</name>
</gene>
<evidence type="ECO:0000313" key="9">
    <source>
        <dbReference type="EMBL" id="KAF3962585.1"/>
    </source>
</evidence>
<evidence type="ECO:0000256" key="1">
    <source>
        <dbReference type="ARBA" id="ARBA00004470"/>
    </source>
</evidence>
<dbReference type="InterPro" id="IPR048571">
    <property type="entry name" value="RuBisCO_activase_AAA_helical"/>
</dbReference>
<dbReference type="Proteomes" id="UP000737018">
    <property type="component" value="Unassembled WGS sequence"/>
</dbReference>
<comment type="function">
    <text evidence="4 6">Activation of RuBisCO (ribulose-1,5-bisphosphate carboxylase/oxygenase; EC 4.1.1.39) involves the ATP-dependent carboxylation of the epsilon-amino group of lysine leading to a carbamate structure.</text>
</comment>
<evidence type="ECO:0000256" key="3">
    <source>
        <dbReference type="ARBA" id="ARBA00022840"/>
    </source>
</evidence>
<dbReference type="InterPro" id="IPR027417">
    <property type="entry name" value="P-loop_NTPase"/>
</dbReference>
<evidence type="ECO:0000256" key="5">
    <source>
        <dbReference type="ARBA" id="ARBA00025781"/>
    </source>
</evidence>
<keyword evidence="2 6" id="KW-0547">Nucleotide-binding</keyword>
<evidence type="ECO:0000313" key="10">
    <source>
        <dbReference type="Proteomes" id="UP000737018"/>
    </source>
</evidence>
<keyword evidence="6" id="KW-0934">Plastid</keyword>
<dbReference type="SUPFAM" id="SSF52540">
    <property type="entry name" value="P-loop containing nucleoside triphosphate hydrolases"/>
    <property type="match status" value="1"/>
</dbReference>
<evidence type="ECO:0000259" key="7">
    <source>
        <dbReference type="Pfam" id="PF00004"/>
    </source>
</evidence>
<dbReference type="AlphaFoldDB" id="A0A8J4R9F2"/>
<evidence type="ECO:0000256" key="2">
    <source>
        <dbReference type="ARBA" id="ARBA00022741"/>
    </source>
</evidence>
<evidence type="ECO:0000256" key="4">
    <source>
        <dbReference type="ARBA" id="ARBA00025556"/>
    </source>
</evidence>
<dbReference type="Gene3D" id="1.10.8.1070">
    <property type="match status" value="1"/>
</dbReference>
<dbReference type="GO" id="GO:0046863">
    <property type="term" value="F:ribulose-1,5-bisphosphate carboxylase/oxygenase activator activity"/>
    <property type="evidence" value="ECO:0007669"/>
    <property type="project" value="UniProtKB-UniRule"/>
</dbReference>
<organism evidence="9 10">
    <name type="scientific">Castanea mollissima</name>
    <name type="common">Chinese chestnut</name>
    <dbReference type="NCBI Taxonomy" id="60419"/>
    <lineage>
        <taxon>Eukaryota</taxon>
        <taxon>Viridiplantae</taxon>
        <taxon>Streptophyta</taxon>
        <taxon>Embryophyta</taxon>
        <taxon>Tracheophyta</taxon>
        <taxon>Spermatophyta</taxon>
        <taxon>Magnoliopsida</taxon>
        <taxon>eudicotyledons</taxon>
        <taxon>Gunneridae</taxon>
        <taxon>Pentapetalae</taxon>
        <taxon>rosids</taxon>
        <taxon>fabids</taxon>
        <taxon>Fagales</taxon>
        <taxon>Fagaceae</taxon>
        <taxon>Castanea</taxon>
    </lineage>
</organism>
<dbReference type="Gene3D" id="3.40.50.300">
    <property type="entry name" value="P-loop containing nucleotide triphosphate hydrolases"/>
    <property type="match status" value="1"/>
</dbReference>
<keyword evidence="3 6" id="KW-0067">ATP-binding</keyword>
<dbReference type="InterPro" id="IPR044960">
    <property type="entry name" value="RCA-like"/>
</dbReference>
<comment type="similarity">
    <text evidence="5 6">Belongs to the RuBisCO activase family.</text>
</comment>
<feature type="domain" description="ATPase AAA-type core" evidence="7">
    <location>
        <begin position="33"/>
        <end position="177"/>
    </location>
</feature>
<dbReference type="EMBL" id="JRKL02001694">
    <property type="protein sequence ID" value="KAF3962585.1"/>
    <property type="molecule type" value="Genomic_DNA"/>
</dbReference>